<comment type="caution">
    <text evidence="2">The sequence shown here is derived from an EMBL/GenBank/DDBJ whole genome shotgun (WGS) entry which is preliminary data.</text>
</comment>
<dbReference type="GO" id="GO:0006614">
    <property type="term" value="P:SRP-dependent cotranslational protein targeting to membrane"/>
    <property type="evidence" value="ECO:0007669"/>
    <property type="project" value="InterPro"/>
</dbReference>
<dbReference type="SUPFAM" id="SSF47446">
    <property type="entry name" value="Signal peptide-binding domain"/>
    <property type="match status" value="1"/>
</dbReference>
<name>A0A5C6AG11_9BACT</name>
<gene>
    <name evidence="2" type="ORF">Pla52n_50550</name>
</gene>
<dbReference type="EMBL" id="SJPN01000006">
    <property type="protein sequence ID" value="TWT98539.1"/>
    <property type="molecule type" value="Genomic_DNA"/>
</dbReference>
<dbReference type="GO" id="GO:0048500">
    <property type="term" value="C:signal recognition particle"/>
    <property type="evidence" value="ECO:0007669"/>
    <property type="project" value="InterPro"/>
</dbReference>
<accession>A0A5C6AG11</accession>
<dbReference type="InterPro" id="IPR004125">
    <property type="entry name" value="Signal_recog_particle_SRP54_M"/>
</dbReference>
<dbReference type="GO" id="GO:0008312">
    <property type="term" value="F:7S RNA binding"/>
    <property type="evidence" value="ECO:0007669"/>
    <property type="project" value="InterPro"/>
</dbReference>
<reference evidence="2 3" key="1">
    <citation type="submission" date="2019-02" db="EMBL/GenBank/DDBJ databases">
        <title>Deep-cultivation of Planctomycetes and their phenomic and genomic characterization uncovers novel biology.</title>
        <authorList>
            <person name="Wiegand S."/>
            <person name="Jogler M."/>
            <person name="Boedeker C."/>
            <person name="Pinto D."/>
            <person name="Vollmers J."/>
            <person name="Rivas-Marin E."/>
            <person name="Kohn T."/>
            <person name="Peeters S.H."/>
            <person name="Heuer A."/>
            <person name="Rast P."/>
            <person name="Oberbeckmann S."/>
            <person name="Bunk B."/>
            <person name="Jeske O."/>
            <person name="Meyerdierks A."/>
            <person name="Storesund J.E."/>
            <person name="Kallscheuer N."/>
            <person name="Luecker S."/>
            <person name="Lage O.M."/>
            <person name="Pohl T."/>
            <person name="Merkel B.J."/>
            <person name="Hornburger P."/>
            <person name="Mueller R.-W."/>
            <person name="Bruemmer F."/>
            <person name="Labrenz M."/>
            <person name="Spormann A.M."/>
            <person name="Op Den Camp H."/>
            <person name="Overmann J."/>
            <person name="Amann R."/>
            <person name="Jetten M.S.M."/>
            <person name="Mascher T."/>
            <person name="Medema M.H."/>
            <person name="Devos D.P."/>
            <person name="Kaster A.-K."/>
            <person name="Ovreas L."/>
            <person name="Rohde M."/>
            <person name="Galperin M.Y."/>
            <person name="Jogler C."/>
        </authorList>
    </citation>
    <scope>NUCLEOTIDE SEQUENCE [LARGE SCALE GENOMIC DNA]</scope>
    <source>
        <strain evidence="2 3">Pla52n</strain>
    </source>
</reference>
<dbReference type="AlphaFoldDB" id="A0A5C6AG11"/>
<evidence type="ECO:0000313" key="2">
    <source>
        <dbReference type="EMBL" id="TWT98539.1"/>
    </source>
</evidence>
<sequence length="99" mass="11504">MPSDLVRDILRRILKPRWYDRVLFFPQRRLSDEQRRFLANYVAILDSMTPKERERPNVIDDSRTSRIVIGSGVDPTIAGAILRGLKRSSYRRGTDSADN</sequence>
<dbReference type="Pfam" id="PF02978">
    <property type="entry name" value="SRP_SPB"/>
    <property type="match status" value="1"/>
</dbReference>
<proteinExistence type="predicted"/>
<evidence type="ECO:0000313" key="3">
    <source>
        <dbReference type="Proteomes" id="UP000320176"/>
    </source>
</evidence>
<dbReference type="RefSeq" id="WP_146522098.1">
    <property type="nucleotide sequence ID" value="NZ_CP151726.1"/>
</dbReference>
<dbReference type="InterPro" id="IPR036891">
    <property type="entry name" value="Signal_recog_part_SRP54_M_sf"/>
</dbReference>
<evidence type="ECO:0000259" key="1">
    <source>
        <dbReference type="Pfam" id="PF02978"/>
    </source>
</evidence>
<organism evidence="2 3">
    <name type="scientific">Stieleria varia</name>
    <dbReference type="NCBI Taxonomy" id="2528005"/>
    <lineage>
        <taxon>Bacteria</taxon>
        <taxon>Pseudomonadati</taxon>
        <taxon>Planctomycetota</taxon>
        <taxon>Planctomycetia</taxon>
        <taxon>Pirellulales</taxon>
        <taxon>Pirellulaceae</taxon>
        <taxon>Stieleria</taxon>
    </lineage>
</organism>
<keyword evidence="3" id="KW-1185">Reference proteome</keyword>
<feature type="domain" description="Signal recognition particle SRP54 subunit M-domain" evidence="1">
    <location>
        <begin position="34"/>
        <end position="78"/>
    </location>
</feature>
<dbReference type="Proteomes" id="UP000320176">
    <property type="component" value="Unassembled WGS sequence"/>
</dbReference>
<dbReference type="Gene3D" id="1.10.260.30">
    <property type="entry name" value="Signal recognition particle, SRP54 subunit, M-domain"/>
    <property type="match status" value="1"/>
</dbReference>
<protein>
    <submittedName>
        <fullName evidence="2">Signal recognition particle protein</fullName>
    </submittedName>
</protein>